<organism evidence="1 2">
    <name type="scientific">Panagrolaimus sp. JU765</name>
    <dbReference type="NCBI Taxonomy" id="591449"/>
    <lineage>
        <taxon>Eukaryota</taxon>
        <taxon>Metazoa</taxon>
        <taxon>Ecdysozoa</taxon>
        <taxon>Nematoda</taxon>
        <taxon>Chromadorea</taxon>
        <taxon>Rhabditida</taxon>
        <taxon>Tylenchina</taxon>
        <taxon>Panagrolaimomorpha</taxon>
        <taxon>Panagrolaimoidea</taxon>
        <taxon>Panagrolaimidae</taxon>
        <taxon>Panagrolaimus</taxon>
    </lineage>
</organism>
<reference evidence="2" key="1">
    <citation type="submission" date="2022-11" db="UniProtKB">
        <authorList>
            <consortium name="WormBaseParasite"/>
        </authorList>
    </citation>
    <scope>IDENTIFICATION</scope>
</reference>
<evidence type="ECO:0000313" key="1">
    <source>
        <dbReference type="Proteomes" id="UP000887576"/>
    </source>
</evidence>
<proteinExistence type="predicted"/>
<evidence type="ECO:0000313" key="2">
    <source>
        <dbReference type="WBParaSite" id="JU765_v2.g8938.t1"/>
    </source>
</evidence>
<name>A0AC34RPY1_9BILA</name>
<dbReference type="Proteomes" id="UP000887576">
    <property type="component" value="Unplaced"/>
</dbReference>
<sequence length="697" mass="75985">MSVVKKFVNNPENCVAESLKGLVLSDPRIRFSDKNFRVLLRNDLETLRTKNVVTLISGGGSGHEPFSAGYVGKNGLSASVSGDVFASPSSEAVFQGLKEIHSPGGSIVFVINYTGDRLNFGMAVERFKAETKQQNVDLVYVDDDVALEDKTGLSVGGRGLAGSILLFQIVGFLAEVKLMKFEQLLEHSRNIIKNTGTFGVSLEPCAIPGKPRMFELQENEMELGLGIHGEPGCERTTVKNAEEVVGQILSKLTSSKRLDLKVDDEIIKNGYKKVERFVVGTGMTSIDGRGFSITILKIQDNLWKVAFDEASIISQRLTVLEPKVDSIPEDFTVPVSKEDERSVPIQGTQISENLAKRFENCLKAAANAIKSKSDDLNRLDGCGDGDCGTTLETAANAILKSIQDGKIDFQHPQTAFLQMARIFEKSVGGTTGAIYAMFFTSGSVVFENSADGKAIHDGMAKGLDAIMKYGHARPGHRTMVDPLDAAIHATNSWNSKSDWEKVVEAAEKKAEETAKMAAKSGRASYTAAEQQKMPDPGAVAVATGNKLVPGEIPEMKVLIVFVLILVSKASSDCTDSEAQNVKKCWLDYLANFGFDSVPPNEAYLEADVKFLYNNGPSGFYTQCDRVSKRNSCEAPFRKDCENTVGFMKSLNVSVSEATTYLVTDAIELWECTDGYNLTLSNYYCILQVDGVHFDQIK</sequence>
<dbReference type="WBParaSite" id="JU765_v2.g8938.t1">
    <property type="protein sequence ID" value="JU765_v2.g8938.t1"/>
    <property type="gene ID" value="JU765_v2.g8938"/>
</dbReference>
<accession>A0AC34RPY1</accession>
<protein>
    <submittedName>
        <fullName evidence="2">Triokinase/FMN cyclase</fullName>
    </submittedName>
</protein>